<dbReference type="PANTHER" id="PTHR15021:SF0">
    <property type="entry name" value="DISCO-RELATED, ISOFORM A-RELATED"/>
    <property type="match status" value="1"/>
</dbReference>
<dbReference type="GO" id="GO:0005634">
    <property type="term" value="C:nucleus"/>
    <property type="evidence" value="ECO:0007669"/>
    <property type="project" value="TreeGrafter"/>
</dbReference>
<sequence length="204" mass="24119">MSNVESSDLSDWDRAELSAATKMLTQRWKYINSLENTQCTQNTQCSGEEIVSEIVTEFEVDLQRVLTLKEKIQSISPRRWRKLKPEYKLTIQQILWLAKKIESRTLRRWNRRFPEHDWALLPIPELAEETQSSSTEEEGTIRKRRVRCYLCLNSFCDKDALEVHLFDVHLRNIYICTVEGCSKMFYSAELRNRHSEVHNMSSCV</sequence>
<dbReference type="PANTHER" id="PTHR15021">
    <property type="entry name" value="DISCONNECTED-RELATED"/>
    <property type="match status" value="1"/>
</dbReference>
<name>A0A8S0YTP2_ARCPL</name>
<dbReference type="OrthoDB" id="8189012at2759"/>
<dbReference type="AlphaFoldDB" id="A0A8S0YTP2"/>
<evidence type="ECO:0000313" key="2">
    <source>
        <dbReference type="EMBL" id="CAB3223125.1"/>
    </source>
</evidence>
<dbReference type="PROSITE" id="PS00028">
    <property type="entry name" value="ZINC_FINGER_C2H2_1"/>
    <property type="match status" value="2"/>
</dbReference>
<reference evidence="2 3" key="1">
    <citation type="submission" date="2020-04" db="EMBL/GenBank/DDBJ databases">
        <authorList>
            <person name="Wallbank WR R."/>
            <person name="Pardo Diaz C."/>
            <person name="Kozak K."/>
            <person name="Martin S."/>
            <person name="Jiggins C."/>
            <person name="Moest M."/>
            <person name="Warren A I."/>
            <person name="Byers J.R.P. K."/>
            <person name="Montejo-Kovacevich G."/>
            <person name="Yen C E."/>
        </authorList>
    </citation>
    <scope>NUCLEOTIDE SEQUENCE [LARGE SCALE GENOMIC DNA]</scope>
</reference>
<feature type="domain" description="C2H2-type" evidence="1">
    <location>
        <begin position="176"/>
        <end position="198"/>
    </location>
</feature>
<feature type="domain" description="C2H2-type" evidence="1">
    <location>
        <begin position="148"/>
        <end position="169"/>
    </location>
</feature>
<comment type="caution">
    <text evidence="2">The sequence shown here is derived from an EMBL/GenBank/DDBJ whole genome shotgun (WGS) entry which is preliminary data.</text>
</comment>
<dbReference type="InterPro" id="IPR040436">
    <property type="entry name" value="Disconnected-like"/>
</dbReference>
<dbReference type="EMBL" id="CADEBD010000146">
    <property type="protein sequence ID" value="CAB3223125.1"/>
    <property type="molecule type" value="Genomic_DNA"/>
</dbReference>
<dbReference type="Proteomes" id="UP000494256">
    <property type="component" value="Unassembled WGS sequence"/>
</dbReference>
<organism evidence="2 3">
    <name type="scientific">Arctia plantaginis</name>
    <name type="common">Wood tiger moth</name>
    <name type="synonym">Phalaena plantaginis</name>
    <dbReference type="NCBI Taxonomy" id="874455"/>
    <lineage>
        <taxon>Eukaryota</taxon>
        <taxon>Metazoa</taxon>
        <taxon>Ecdysozoa</taxon>
        <taxon>Arthropoda</taxon>
        <taxon>Hexapoda</taxon>
        <taxon>Insecta</taxon>
        <taxon>Pterygota</taxon>
        <taxon>Neoptera</taxon>
        <taxon>Endopterygota</taxon>
        <taxon>Lepidoptera</taxon>
        <taxon>Glossata</taxon>
        <taxon>Ditrysia</taxon>
        <taxon>Noctuoidea</taxon>
        <taxon>Erebidae</taxon>
        <taxon>Arctiinae</taxon>
        <taxon>Arctia</taxon>
    </lineage>
</organism>
<dbReference type="GO" id="GO:0006355">
    <property type="term" value="P:regulation of DNA-templated transcription"/>
    <property type="evidence" value="ECO:0007669"/>
    <property type="project" value="TreeGrafter"/>
</dbReference>
<accession>A0A8S0YTP2</accession>
<proteinExistence type="predicted"/>
<evidence type="ECO:0000313" key="3">
    <source>
        <dbReference type="Proteomes" id="UP000494256"/>
    </source>
</evidence>
<dbReference type="InterPro" id="IPR013087">
    <property type="entry name" value="Znf_C2H2_type"/>
</dbReference>
<dbReference type="SMART" id="SM00355">
    <property type="entry name" value="ZnF_C2H2"/>
    <property type="match status" value="2"/>
</dbReference>
<evidence type="ECO:0000259" key="1">
    <source>
        <dbReference type="PROSITE" id="PS00028"/>
    </source>
</evidence>
<protein>
    <recommendedName>
        <fullName evidence="1">C2H2-type domain-containing protein</fullName>
    </recommendedName>
</protein>
<gene>
    <name evidence="2" type="ORF">APLA_LOCUS1354</name>
</gene>
<dbReference type="Gene3D" id="3.30.160.60">
    <property type="entry name" value="Classic Zinc Finger"/>
    <property type="match status" value="1"/>
</dbReference>